<accession>G4TL14</accession>
<dbReference type="HOGENOM" id="CLU_120624_0_0_1"/>
<evidence type="ECO:0000313" key="2">
    <source>
        <dbReference type="Proteomes" id="UP000007148"/>
    </source>
</evidence>
<comment type="caution">
    <text evidence="1">The sequence shown here is derived from an EMBL/GenBank/DDBJ whole genome shotgun (WGS) entry which is preliminary data.</text>
</comment>
<gene>
    <name evidence="1" type="ORF">PIIN_05942</name>
</gene>
<name>G4TL14_SERID</name>
<sequence>MASLLSTHTRYFEPDNAQDIPGIIVQITRGVDTYIIWAGTTTQAISGGDEAQKSLAVQSGRLGVDWACSMPSPKPSMPVAGTTLLRTSQDPVALPLSQRLAQRFKKQMFVSIDISASQKIGGKGPMVALAVEKAVIVSLKALENP</sequence>
<dbReference type="Proteomes" id="UP000007148">
    <property type="component" value="Unassembled WGS sequence"/>
</dbReference>
<organism evidence="1 2">
    <name type="scientific">Serendipita indica (strain DSM 11827)</name>
    <name type="common">Root endophyte fungus</name>
    <name type="synonym">Piriformospora indica</name>
    <dbReference type="NCBI Taxonomy" id="1109443"/>
    <lineage>
        <taxon>Eukaryota</taxon>
        <taxon>Fungi</taxon>
        <taxon>Dikarya</taxon>
        <taxon>Basidiomycota</taxon>
        <taxon>Agaricomycotina</taxon>
        <taxon>Agaricomycetes</taxon>
        <taxon>Sebacinales</taxon>
        <taxon>Serendipitaceae</taxon>
        <taxon>Serendipita</taxon>
    </lineage>
</organism>
<reference evidence="1 2" key="1">
    <citation type="journal article" date="2011" name="PLoS Pathog.">
        <title>Endophytic Life Strategies Decoded by Genome and Transcriptome Analyses of the Mutualistic Root Symbiont Piriformospora indica.</title>
        <authorList>
            <person name="Zuccaro A."/>
            <person name="Lahrmann U."/>
            <person name="Guldener U."/>
            <person name="Langen G."/>
            <person name="Pfiffi S."/>
            <person name="Biedenkopf D."/>
            <person name="Wong P."/>
            <person name="Samans B."/>
            <person name="Grimm C."/>
            <person name="Basiewicz M."/>
            <person name="Murat C."/>
            <person name="Martin F."/>
            <person name="Kogel K.H."/>
        </authorList>
    </citation>
    <scope>NUCLEOTIDE SEQUENCE [LARGE SCALE GENOMIC DNA]</scope>
    <source>
        <strain evidence="1 2">DSM 11827</strain>
    </source>
</reference>
<dbReference type="AlphaFoldDB" id="G4TL14"/>
<evidence type="ECO:0000313" key="1">
    <source>
        <dbReference type="EMBL" id="CCA72007.1"/>
    </source>
</evidence>
<proteinExistence type="predicted"/>
<dbReference type="InParanoid" id="G4TL14"/>
<dbReference type="InterPro" id="IPR032157">
    <property type="entry name" value="PAC4"/>
</dbReference>
<dbReference type="EMBL" id="CAFZ01000144">
    <property type="protein sequence ID" value="CCA72007.1"/>
    <property type="molecule type" value="Genomic_DNA"/>
</dbReference>
<protein>
    <submittedName>
        <fullName evidence="1">Uncharacterized protein</fullName>
    </submittedName>
</protein>
<keyword evidence="2" id="KW-1185">Reference proteome</keyword>
<dbReference type="PANTHER" id="PTHR33559:SF1">
    <property type="entry name" value="PROTEASOME ASSEMBLY CHAPERONE 4"/>
    <property type="match status" value="1"/>
</dbReference>
<dbReference type="PANTHER" id="PTHR33559">
    <property type="entry name" value="PROTEASOME ASSEMBLY CHAPERONE 4"/>
    <property type="match status" value="1"/>
</dbReference>
<dbReference type="GO" id="GO:0043248">
    <property type="term" value="P:proteasome assembly"/>
    <property type="evidence" value="ECO:0007669"/>
    <property type="project" value="InterPro"/>
</dbReference>
<dbReference type="eggNOG" id="ENOG502SGS7">
    <property type="taxonomic scope" value="Eukaryota"/>
</dbReference>
<dbReference type="OrthoDB" id="368507at2759"/>
<dbReference type="Pfam" id="PF16093">
    <property type="entry name" value="PAC4"/>
    <property type="match status" value="1"/>
</dbReference>
<dbReference type="OMA" id="HTRYFEP"/>